<evidence type="ECO:0008006" key="3">
    <source>
        <dbReference type="Google" id="ProtNLM"/>
    </source>
</evidence>
<dbReference type="InterPro" id="IPR029058">
    <property type="entry name" value="AB_hydrolase_fold"/>
</dbReference>
<gene>
    <name evidence="1" type="ORF">HAX54_032082</name>
</gene>
<dbReference type="Proteomes" id="UP000823775">
    <property type="component" value="Unassembled WGS sequence"/>
</dbReference>
<dbReference type="SUPFAM" id="SSF53474">
    <property type="entry name" value="alpha/beta-Hydrolases"/>
    <property type="match status" value="1"/>
</dbReference>
<accession>A0ABS8VBJ8</accession>
<comment type="caution">
    <text evidence="1">The sequence shown here is derived from an EMBL/GenBank/DDBJ whole genome shotgun (WGS) entry which is preliminary data.</text>
</comment>
<organism evidence="1 2">
    <name type="scientific">Datura stramonium</name>
    <name type="common">Jimsonweed</name>
    <name type="synonym">Common thornapple</name>
    <dbReference type="NCBI Taxonomy" id="4076"/>
    <lineage>
        <taxon>Eukaryota</taxon>
        <taxon>Viridiplantae</taxon>
        <taxon>Streptophyta</taxon>
        <taxon>Embryophyta</taxon>
        <taxon>Tracheophyta</taxon>
        <taxon>Spermatophyta</taxon>
        <taxon>Magnoliopsida</taxon>
        <taxon>eudicotyledons</taxon>
        <taxon>Gunneridae</taxon>
        <taxon>Pentapetalae</taxon>
        <taxon>asterids</taxon>
        <taxon>lamiids</taxon>
        <taxon>Solanales</taxon>
        <taxon>Solanaceae</taxon>
        <taxon>Solanoideae</taxon>
        <taxon>Datureae</taxon>
        <taxon>Datura</taxon>
    </lineage>
</organism>
<evidence type="ECO:0000313" key="2">
    <source>
        <dbReference type="Proteomes" id="UP000823775"/>
    </source>
</evidence>
<sequence>MLNSFVFTTTRDNNKLLEALDEVDEEDYWIWSWDDLVVHDLTIVINLVYKQTGQKIHYVGHSLGTLTTLASFSEGRQIDKIISIALLNLIAYLSHMTTPLGVVAARSFLGENPPTLHRKFEVHESFLEFELKDYAHADFIVGTTANDIVFN</sequence>
<name>A0ABS8VBJ8_DATST</name>
<evidence type="ECO:0000313" key="1">
    <source>
        <dbReference type="EMBL" id="MCD9644104.1"/>
    </source>
</evidence>
<dbReference type="Gene3D" id="3.40.50.1820">
    <property type="entry name" value="alpha/beta hydrolase"/>
    <property type="match status" value="1"/>
</dbReference>
<dbReference type="EMBL" id="JACEIK010004077">
    <property type="protein sequence ID" value="MCD9644104.1"/>
    <property type="molecule type" value="Genomic_DNA"/>
</dbReference>
<keyword evidence="2" id="KW-1185">Reference proteome</keyword>
<proteinExistence type="predicted"/>
<dbReference type="PANTHER" id="PTHR11005">
    <property type="entry name" value="LYSOSOMAL ACID LIPASE-RELATED"/>
    <property type="match status" value="1"/>
</dbReference>
<protein>
    <recommendedName>
        <fullName evidence="3">Triacylglycerol lipase</fullName>
    </recommendedName>
</protein>
<reference evidence="1 2" key="1">
    <citation type="journal article" date="2021" name="BMC Genomics">
        <title>Datura genome reveals duplications of psychoactive alkaloid biosynthetic genes and high mutation rate following tissue culture.</title>
        <authorList>
            <person name="Rajewski A."/>
            <person name="Carter-House D."/>
            <person name="Stajich J."/>
            <person name="Litt A."/>
        </authorList>
    </citation>
    <scope>NUCLEOTIDE SEQUENCE [LARGE SCALE GENOMIC DNA]</scope>
    <source>
        <strain evidence="1">AR-01</strain>
    </source>
</reference>